<organism evidence="1 2">
    <name type="scientific">Ooceraea biroi</name>
    <name type="common">Clonal raider ant</name>
    <name type="synonym">Cerapachys biroi</name>
    <dbReference type="NCBI Taxonomy" id="2015173"/>
    <lineage>
        <taxon>Eukaryota</taxon>
        <taxon>Metazoa</taxon>
        <taxon>Ecdysozoa</taxon>
        <taxon>Arthropoda</taxon>
        <taxon>Hexapoda</taxon>
        <taxon>Insecta</taxon>
        <taxon>Pterygota</taxon>
        <taxon>Neoptera</taxon>
        <taxon>Endopterygota</taxon>
        <taxon>Hymenoptera</taxon>
        <taxon>Apocrita</taxon>
        <taxon>Aculeata</taxon>
        <taxon>Formicoidea</taxon>
        <taxon>Formicidae</taxon>
        <taxon>Dorylinae</taxon>
        <taxon>Ooceraea</taxon>
    </lineage>
</organism>
<sequence length="82" mass="8970">MTIPSDGPTAPGIRVAELMINATKLNTRPSTESLYGQQYEQCEQYDEAGAVERATFVTIISLVRRSGRIESDALHAERDDAG</sequence>
<evidence type="ECO:0000313" key="1">
    <source>
        <dbReference type="EMBL" id="EZA61837.1"/>
    </source>
</evidence>
<protein>
    <submittedName>
        <fullName evidence="1">Uncharacterized protein</fullName>
    </submittedName>
</protein>
<dbReference type="EMBL" id="KK107039">
    <property type="protein sequence ID" value="EZA61837.1"/>
    <property type="molecule type" value="Genomic_DNA"/>
</dbReference>
<dbReference type="AlphaFoldDB" id="A0A026X0M6"/>
<reference evidence="1 2" key="1">
    <citation type="journal article" date="2014" name="Curr. Biol.">
        <title>The genome of the clonal raider ant Cerapachys biroi.</title>
        <authorList>
            <person name="Oxley P.R."/>
            <person name="Ji L."/>
            <person name="Fetter-Pruneda I."/>
            <person name="McKenzie S.K."/>
            <person name="Li C."/>
            <person name="Hu H."/>
            <person name="Zhang G."/>
            <person name="Kronauer D.J."/>
        </authorList>
    </citation>
    <scope>NUCLEOTIDE SEQUENCE [LARGE SCALE GENOMIC DNA]</scope>
</reference>
<accession>A0A026X0M6</accession>
<name>A0A026X0M6_OOCBI</name>
<evidence type="ECO:0000313" key="2">
    <source>
        <dbReference type="Proteomes" id="UP000053097"/>
    </source>
</evidence>
<proteinExistence type="predicted"/>
<gene>
    <name evidence="1" type="ORF">X777_04648</name>
</gene>
<dbReference type="Proteomes" id="UP000053097">
    <property type="component" value="Unassembled WGS sequence"/>
</dbReference>
<keyword evidence="2" id="KW-1185">Reference proteome</keyword>